<dbReference type="SMART" id="SM01230">
    <property type="entry name" value="Gln-synt_C"/>
    <property type="match status" value="1"/>
</dbReference>
<feature type="domain" description="GS beta-grasp" evidence="8">
    <location>
        <begin position="15"/>
        <end position="99"/>
    </location>
</feature>
<dbReference type="InterPro" id="IPR027303">
    <property type="entry name" value="Gln_synth_gly_rich_site"/>
</dbReference>
<dbReference type="GO" id="GO:0019740">
    <property type="term" value="P:nitrogen utilization"/>
    <property type="evidence" value="ECO:0007669"/>
    <property type="project" value="TreeGrafter"/>
</dbReference>
<reference evidence="10" key="1">
    <citation type="submission" date="2018-05" db="EMBL/GenBank/DDBJ databases">
        <authorList>
            <person name="Lanie J.A."/>
            <person name="Ng W.-L."/>
            <person name="Kazmierczak K.M."/>
            <person name="Andrzejewski T.M."/>
            <person name="Davidsen T.M."/>
            <person name="Wayne K.J."/>
            <person name="Tettelin H."/>
            <person name="Glass J.I."/>
            <person name="Rusch D."/>
            <person name="Podicherti R."/>
            <person name="Tsui H.-C.T."/>
            <person name="Winkler M.E."/>
        </authorList>
    </citation>
    <scope>NUCLEOTIDE SEQUENCE</scope>
</reference>
<evidence type="ECO:0000256" key="6">
    <source>
        <dbReference type="ARBA" id="ARBA00022840"/>
    </source>
</evidence>
<dbReference type="EMBL" id="UINC01022124">
    <property type="protein sequence ID" value="SVA91096.1"/>
    <property type="molecule type" value="Genomic_DNA"/>
</dbReference>
<dbReference type="FunFam" id="3.30.590.10:FF:000001">
    <property type="entry name" value="Glutamine synthetase"/>
    <property type="match status" value="1"/>
</dbReference>
<keyword evidence="3" id="KW-0963">Cytoplasm</keyword>
<evidence type="ECO:0000313" key="10">
    <source>
        <dbReference type="EMBL" id="SVA91096.1"/>
    </source>
</evidence>
<evidence type="ECO:0000256" key="4">
    <source>
        <dbReference type="ARBA" id="ARBA00022598"/>
    </source>
</evidence>
<evidence type="ECO:0000256" key="2">
    <source>
        <dbReference type="ARBA" id="ARBA00009897"/>
    </source>
</evidence>
<dbReference type="GO" id="GO:0005737">
    <property type="term" value="C:cytoplasm"/>
    <property type="evidence" value="ECO:0007669"/>
    <property type="project" value="UniProtKB-SubCell"/>
</dbReference>
<dbReference type="GO" id="GO:0005524">
    <property type="term" value="F:ATP binding"/>
    <property type="evidence" value="ECO:0007669"/>
    <property type="project" value="UniProtKB-KW"/>
</dbReference>
<proteinExistence type="inferred from homology"/>
<protein>
    <recommendedName>
        <fullName evidence="7">Glutamate--ammonia ligase</fullName>
    </recommendedName>
</protein>
<dbReference type="Gene3D" id="3.10.20.70">
    <property type="entry name" value="Glutamine synthetase, N-terminal domain"/>
    <property type="match status" value="1"/>
</dbReference>
<keyword evidence="6" id="KW-0067">ATP-binding</keyword>
<dbReference type="PANTHER" id="PTHR43407:SF1">
    <property type="entry name" value="LENGSIN"/>
    <property type="match status" value="1"/>
</dbReference>
<comment type="similarity">
    <text evidence="2">Belongs to the glutamine synthetase family.</text>
</comment>
<dbReference type="PROSITE" id="PS51987">
    <property type="entry name" value="GS_CATALYTIC"/>
    <property type="match status" value="1"/>
</dbReference>
<dbReference type="InterPro" id="IPR027302">
    <property type="entry name" value="Gln_synth_N_conserv_site"/>
</dbReference>
<evidence type="ECO:0000256" key="5">
    <source>
        <dbReference type="ARBA" id="ARBA00022741"/>
    </source>
</evidence>
<dbReference type="InterPro" id="IPR004809">
    <property type="entry name" value="Gln_synth_I"/>
</dbReference>
<dbReference type="PROSITE" id="PS00180">
    <property type="entry name" value="GLNA_1"/>
    <property type="match status" value="1"/>
</dbReference>
<comment type="subcellular location">
    <subcellularLocation>
        <location evidence="1">Cytoplasm</location>
    </subcellularLocation>
</comment>
<dbReference type="Gene3D" id="3.30.590.10">
    <property type="entry name" value="Glutamine synthetase/guanido kinase, catalytic domain"/>
    <property type="match status" value="1"/>
</dbReference>
<dbReference type="Pfam" id="PF03951">
    <property type="entry name" value="Gln-synt_N"/>
    <property type="match status" value="1"/>
</dbReference>
<name>A0A381ZP90_9ZZZZ</name>
<sequence>MANESAELLKLMKDNGCDILDLKFTDLPGSWQHFSVPISEVDDSLVNNGVGFDGSSIRGFQSIDKSDMLIVPDAPTAKVDPFFKGTVTCIADIKDPVSGENYTRDPRNVAKKAEAYLKSTGIGDDSFWGPEVEFFIFDSVRFGYESNHGFHEVNSDEGIWNSGSEYMLDGETLNKGNRPRYKGGYFPVSPVDTAQDLRSEMVRSLVNNFGMRIEAQHHEVGTGGQAEIDMRFGPLLEIADNVMTYKYAVRNVAKQHGKVVTFMPKPLFNDNGTGMHVHQSIWKNGEPLFAGNEYAGLSQMALNYIGGLIKHGKALMALAAPTTNSYRRLTPGFEAPTILALSARNRSAACRIPMYFNDPGAKRVEFRSADPTCNPYLTFAAMLMAGLDGIENGYSPGEPLEQDLFELSAEETAAFPQVPGSLDEALKALQDDHEFLLKGGVFTEDVIENWISFKTENDVDPVRLRPHPYEFHLSFDA</sequence>
<dbReference type="Pfam" id="PF00120">
    <property type="entry name" value="Gln-synt_C"/>
    <property type="match status" value="1"/>
</dbReference>
<dbReference type="NCBIfam" id="TIGR00653">
    <property type="entry name" value="GlnA"/>
    <property type="match status" value="1"/>
</dbReference>
<evidence type="ECO:0000256" key="3">
    <source>
        <dbReference type="ARBA" id="ARBA00022490"/>
    </source>
</evidence>
<dbReference type="GO" id="GO:0006542">
    <property type="term" value="P:glutamine biosynthetic process"/>
    <property type="evidence" value="ECO:0007669"/>
    <property type="project" value="InterPro"/>
</dbReference>
<dbReference type="PROSITE" id="PS00181">
    <property type="entry name" value="GLNA_ATP"/>
    <property type="match status" value="1"/>
</dbReference>
<dbReference type="SUPFAM" id="SSF54368">
    <property type="entry name" value="Glutamine synthetase, N-terminal domain"/>
    <property type="match status" value="1"/>
</dbReference>
<dbReference type="PANTHER" id="PTHR43407">
    <property type="entry name" value="GLUTAMINE SYNTHETASE"/>
    <property type="match status" value="1"/>
</dbReference>
<keyword evidence="4" id="KW-0436">Ligase</keyword>
<dbReference type="InterPro" id="IPR014746">
    <property type="entry name" value="Gln_synth/guanido_kin_cat_dom"/>
</dbReference>
<dbReference type="InterPro" id="IPR008147">
    <property type="entry name" value="Gln_synt_N"/>
</dbReference>
<dbReference type="PROSITE" id="PS51986">
    <property type="entry name" value="GS_BETA_GRASP"/>
    <property type="match status" value="1"/>
</dbReference>
<evidence type="ECO:0000259" key="8">
    <source>
        <dbReference type="PROSITE" id="PS51986"/>
    </source>
</evidence>
<feature type="domain" description="GS catalytic" evidence="9">
    <location>
        <begin position="106"/>
        <end position="477"/>
    </location>
</feature>
<evidence type="ECO:0000256" key="7">
    <source>
        <dbReference type="ARBA" id="ARBA00030668"/>
    </source>
</evidence>
<dbReference type="AlphaFoldDB" id="A0A381ZP90"/>
<evidence type="ECO:0000259" key="9">
    <source>
        <dbReference type="PROSITE" id="PS51987"/>
    </source>
</evidence>
<keyword evidence="5" id="KW-0547">Nucleotide-binding</keyword>
<dbReference type="InterPro" id="IPR036651">
    <property type="entry name" value="Gln_synt_N_sf"/>
</dbReference>
<gene>
    <name evidence="10" type="ORF">METZ01_LOCUS143950</name>
</gene>
<organism evidence="10">
    <name type="scientific">marine metagenome</name>
    <dbReference type="NCBI Taxonomy" id="408172"/>
    <lineage>
        <taxon>unclassified sequences</taxon>
        <taxon>metagenomes</taxon>
        <taxon>ecological metagenomes</taxon>
    </lineage>
</organism>
<dbReference type="InterPro" id="IPR008146">
    <property type="entry name" value="Gln_synth_cat_dom"/>
</dbReference>
<dbReference type="GO" id="GO:0004356">
    <property type="term" value="F:glutamine synthetase activity"/>
    <property type="evidence" value="ECO:0007669"/>
    <property type="project" value="InterPro"/>
</dbReference>
<dbReference type="GO" id="GO:0016020">
    <property type="term" value="C:membrane"/>
    <property type="evidence" value="ECO:0007669"/>
    <property type="project" value="TreeGrafter"/>
</dbReference>
<accession>A0A381ZP90</accession>
<evidence type="ECO:0000256" key="1">
    <source>
        <dbReference type="ARBA" id="ARBA00004496"/>
    </source>
</evidence>
<dbReference type="SUPFAM" id="SSF55931">
    <property type="entry name" value="Glutamine synthetase/guanido kinase"/>
    <property type="match status" value="1"/>
</dbReference>